<protein>
    <submittedName>
        <fullName evidence="2">Zn-finger protein</fullName>
    </submittedName>
</protein>
<dbReference type="Proteomes" id="UP001241747">
    <property type="component" value="Unassembled WGS sequence"/>
</dbReference>
<dbReference type="Gene3D" id="2.60.260.40">
    <property type="entry name" value="q5lls5 like domains"/>
    <property type="match status" value="1"/>
</dbReference>
<reference evidence="2 3" key="1">
    <citation type="submission" date="2023-07" db="EMBL/GenBank/DDBJ databases">
        <title>Genomic Encyclopedia of Type Strains, Phase IV (KMG-IV): sequencing the most valuable type-strain genomes for metagenomic binning, comparative biology and taxonomic classification.</title>
        <authorList>
            <person name="Goeker M."/>
        </authorList>
    </citation>
    <scope>NUCLEOTIDE SEQUENCE [LARGE SCALE GENOMIC DNA]</scope>
    <source>
        <strain evidence="2 3">DSM 3770</strain>
    </source>
</reference>
<dbReference type="EMBL" id="JAUSVY010000003">
    <property type="protein sequence ID" value="MDQ0504738.1"/>
    <property type="molecule type" value="Genomic_DNA"/>
</dbReference>
<sequence>MADTGIPHFCNDLGLTTIEVGSKEFMCIGAKPPFDHPHIFLDLGEDTEKVCPYCSTLYRYNPDLAPGAAKPEACVWHDDGETSAAA</sequence>
<accession>A0ABU0LC71</accession>
<evidence type="ECO:0000313" key="3">
    <source>
        <dbReference type="Proteomes" id="UP001241747"/>
    </source>
</evidence>
<organism evidence="2 3">
    <name type="scientific">Xanthobacter agilis</name>
    <dbReference type="NCBI Taxonomy" id="47492"/>
    <lineage>
        <taxon>Bacteria</taxon>
        <taxon>Pseudomonadati</taxon>
        <taxon>Pseudomonadota</taxon>
        <taxon>Alphaproteobacteria</taxon>
        <taxon>Hyphomicrobiales</taxon>
        <taxon>Xanthobacteraceae</taxon>
        <taxon>Xanthobacter</taxon>
    </lineage>
</organism>
<gene>
    <name evidence="2" type="ORF">QOZ94_001520</name>
</gene>
<dbReference type="Pfam" id="PF10276">
    <property type="entry name" value="zf-CHCC"/>
    <property type="match status" value="1"/>
</dbReference>
<evidence type="ECO:0000259" key="1">
    <source>
        <dbReference type="Pfam" id="PF10276"/>
    </source>
</evidence>
<feature type="domain" description="Zinc finger CHCC-type" evidence="1">
    <location>
        <begin position="23"/>
        <end position="58"/>
    </location>
</feature>
<name>A0ABU0LC71_XANAG</name>
<comment type="caution">
    <text evidence="2">The sequence shown here is derived from an EMBL/GenBank/DDBJ whole genome shotgun (WGS) entry which is preliminary data.</text>
</comment>
<dbReference type="InterPro" id="IPR019401">
    <property type="entry name" value="Znf_CHCC"/>
</dbReference>
<proteinExistence type="predicted"/>
<dbReference type="RefSeq" id="WP_237346475.1">
    <property type="nucleotide sequence ID" value="NZ_JABWGX010000019.1"/>
</dbReference>
<keyword evidence="3" id="KW-1185">Reference proteome</keyword>
<evidence type="ECO:0000313" key="2">
    <source>
        <dbReference type="EMBL" id="MDQ0504738.1"/>
    </source>
</evidence>